<dbReference type="HOGENOM" id="CLU_001265_5_3_1"/>
<dbReference type="PANTHER" id="PTHR45757">
    <property type="entry name" value="PROTEIN CBG23364-RELATED"/>
    <property type="match status" value="1"/>
</dbReference>
<keyword evidence="1" id="KW-0812">Transmembrane</keyword>
<dbReference type="Pfam" id="PF07690">
    <property type="entry name" value="MFS_1"/>
    <property type="match status" value="1"/>
</dbReference>
<dbReference type="Gene3D" id="1.20.1250.20">
    <property type="entry name" value="MFS general substrate transporter like domains"/>
    <property type="match status" value="2"/>
</dbReference>
<dbReference type="AlphaFoldDB" id="G0NAK3"/>
<reference evidence="3" key="1">
    <citation type="submission" date="2011-07" db="EMBL/GenBank/DDBJ databases">
        <authorList>
            <consortium name="Caenorhabditis brenneri Sequencing and Analysis Consortium"/>
            <person name="Wilson R.K."/>
        </authorList>
    </citation>
    <scope>NUCLEOTIDE SEQUENCE [LARGE SCALE GENOMIC DNA]</scope>
    <source>
        <strain evidence="3">PB2801</strain>
    </source>
</reference>
<feature type="transmembrane region" description="Helical" evidence="1">
    <location>
        <begin position="86"/>
        <end position="105"/>
    </location>
</feature>
<keyword evidence="1" id="KW-0472">Membrane</keyword>
<dbReference type="GO" id="GO:0022857">
    <property type="term" value="F:transmembrane transporter activity"/>
    <property type="evidence" value="ECO:0007669"/>
    <property type="project" value="InterPro"/>
</dbReference>
<dbReference type="GO" id="GO:0016020">
    <property type="term" value="C:membrane"/>
    <property type="evidence" value="ECO:0007669"/>
    <property type="project" value="TreeGrafter"/>
</dbReference>
<feature type="transmembrane region" description="Helical" evidence="1">
    <location>
        <begin position="465"/>
        <end position="487"/>
    </location>
</feature>
<feature type="transmembrane region" description="Helical" evidence="1">
    <location>
        <begin position="432"/>
        <end position="453"/>
    </location>
</feature>
<dbReference type="InterPro" id="IPR036259">
    <property type="entry name" value="MFS_trans_sf"/>
</dbReference>
<feature type="transmembrane region" description="Helical" evidence="1">
    <location>
        <begin position="117"/>
        <end position="140"/>
    </location>
</feature>
<dbReference type="EMBL" id="GL379855">
    <property type="protein sequence ID" value="EGT56403.1"/>
    <property type="molecule type" value="Genomic_DNA"/>
</dbReference>
<proteinExistence type="predicted"/>
<feature type="transmembrane region" description="Helical" evidence="1">
    <location>
        <begin position="374"/>
        <end position="393"/>
    </location>
</feature>
<dbReference type="FunCoup" id="G0NAK3">
    <property type="interactions" value="49"/>
</dbReference>
<feature type="transmembrane region" description="Helical" evidence="1">
    <location>
        <begin position="229"/>
        <end position="247"/>
    </location>
</feature>
<feature type="transmembrane region" description="Helical" evidence="1">
    <location>
        <begin position="171"/>
        <end position="190"/>
    </location>
</feature>
<sequence length="519" mass="58627">MSLEYYTKSFQNSKLRHRTRFFILFLCLLCLAISQSNTLTLNFTIICMSTKYNVSSSHNSMNVLDWVSNRILQKSYVYTPSESNSLFSAVAIGAMTAVYPFMYIIQKTGSRSVVTLVGLFSAVTTALIPWMAYLGFYPLLTMRFLQGMGLSTGFTLIGIVTRQWSMQAQGAFFFACLSCFFQVTFPWGGFFFHRIGLTFQSIIFQIGPIFTMPVAGAFCTSSIGWPAVYYTHSLVTIVIFSTFFVFYRYRLIKETTVTEKFRESPVSHKFVSELELSKIQRGKGETKRQPVPLGRILKDPVVLSIWTTALANFMGIQLTMQFSPTYLHKILGFSVKDTGPFSALPQVITAFVKVSAGYSADKLSCCTPNISVRIFNSLALGGMSLTFLGLAYIPTSEPYFGLWMLVASCAIIGFNCGGFFRCSAIYAAQHNHFVMGMNSFLNCLAALLAPVIVNLYVENNKWNEWYWVWMTHFGILFLSNLVFQYYAKGEPAEWTKSENRPKKKEIAGFNNEDVIIIKF</sequence>
<name>G0NAK3_CAEBE</name>
<evidence type="ECO:0000313" key="3">
    <source>
        <dbReference type="Proteomes" id="UP000008068"/>
    </source>
</evidence>
<organism evidence="3">
    <name type="scientific">Caenorhabditis brenneri</name>
    <name type="common">Nematode worm</name>
    <dbReference type="NCBI Taxonomy" id="135651"/>
    <lineage>
        <taxon>Eukaryota</taxon>
        <taxon>Metazoa</taxon>
        <taxon>Ecdysozoa</taxon>
        <taxon>Nematoda</taxon>
        <taxon>Chromadorea</taxon>
        <taxon>Rhabditida</taxon>
        <taxon>Rhabditina</taxon>
        <taxon>Rhabditomorpha</taxon>
        <taxon>Rhabditoidea</taxon>
        <taxon>Rhabditidae</taxon>
        <taxon>Peloderinae</taxon>
        <taxon>Caenorhabditis</taxon>
    </lineage>
</organism>
<keyword evidence="3" id="KW-1185">Reference proteome</keyword>
<evidence type="ECO:0000256" key="1">
    <source>
        <dbReference type="SAM" id="Phobius"/>
    </source>
</evidence>
<protein>
    <recommendedName>
        <fullName evidence="4">Major facilitator superfamily (MFS) profile domain-containing protein</fullName>
    </recommendedName>
</protein>
<gene>
    <name evidence="2" type="ORF">CAEBREN_32847</name>
</gene>
<dbReference type="InParanoid" id="G0NAK3"/>
<evidence type="ECO:0000313" key="2">
    <source>
        <dbReference type="EMBL" id="EGT56403.1"/>
    </source>
</evidence>
<accession>G0NAK3</accession>
<dbReference type="PANTHER" id="PTHR45757:SF19">
    <property type="entry name" value="MAJOR FACILITATOR SUPERFAMILY (MFS) PROFILE DOMAIN-CONTAINING PROTEIN"/>
    <property type="match status" value="1"/>
</dbReference>
<dbReference type="STRING" id="135651.G0NAK3"/>
<dbReference type="Proteomes" id="UP000008068">
    <property type="component" value="Unassembled WGS sequence"/>
</dbReference>
<evidence type="ECO:0008006" key="4">
    <source>
        <dbReference type="Google" id="ProtNLM"/>
    </source>
</evidence>
<dbReference type="SUPFAM" id="SSF103473">
    <property type="entry name" value="MFS general substrate transporter"/>
    <property type="match status" value="1"/>
</dbReference>
<dbReference type="eggNOG" id="KOG2532">
    <property type="taxonomic scope" value="Eukaryota"/>
</dbReference>
<keyword evidence="1" id="KW-1133">Transmembrane helix</keyword>
<feature type="transmembrane region" description="Helical" evidence="1">
    <location>
        <begin position="399"/>
        <end position="420"/>
    </location>
</feature>
<dbReference type="InterPro" id="IPR011701">
    <property type="entry name" value="MFS"/>
</dbReference>
<dbReference type="OrthoDB" id="2985014at2759"/>